<dbReference type="STRING" id="385682.SAMN05444380_12269"/>
<organism evidence="2 3">
    <name type="scientific">Thermophagus xiamenensis</name>
    <dbReference type="NCBI Taxonomy" id="385682"/>
    <lineage>
        <taxon>Bacteria</taxon>
        <taxon>Pseudomonadati</taxon>
        <taxon>Bacteroidota</taxon>
        <taxon>Bacteroidia</taxon>
        <taxon>Marinilabiliales</taxon>
        <taxon>Marinilabiliaceae</taxon>
        <taxon>Thermophagus</taxon>
    </lineage>
</organism>
<dbReference type="Gene3D" id="3.40.50.720">
    <property type="entry name" value="NAD(P)-binding Rossmann-like Domain"/>
    <property type="match status" value="1"/>
</dbReference>
<dbReference type="Pfam" id="PF01370">
    <property type="entry name" value="Epimerase"/>
    <property type="match status" value="1"/>
</dbReference>
<reference evidence="2 3" key="1">
    <citation type="submission" date="2016-10" db="EMBL/GenBank/DDBJ databases">
        <authorList>
            <person name="de Groot N.N."/>
        </authorList>
    </citation>
    <scope>NUCLEOTIDE SEQUENCE [LARGE SCALE GENOMIC DNA]</scope>
    <source>
        <strain evidence="2 3">DSM 19012</strain>
    </source>
</reference>
<keyword evidence="3" id="KW-1185">Reference proteome</keyword>
<evidence type="ECO:0000313" key="2">
    <source>
        <dbReference type="EMBL" id="SFE91831.1"/>
    </source>
</evidence>
<evidence type="ECO:0000313" key="3">
    <source>
        <dbReference type="Proteomes" id="UP000181976"/>
    </source>
</evidence>
<protein>
    <recommendedName>
        <fullName evidence="1">NAD-dependent epimerase/dehydratase domain-containing protein</fullName>
    </recommendedName>
</protein>
<accession>A0A1I2EHA8</accession>
<evidence type="ECO:0000259" key="1">
    <source>
        <dbReference type="Pfam" id="PF01370"/>
    </source>
</evidence>
<dbReference type="InterPro" id="IPR001509">
    <property type="entry name" value="Epimerase_deHydtase"/>
</dbReference>
<dbReference type="InParanoid" id="A0A1I2EHA8"/>
<sequence>MTKKVFVTGGTGFLGRHLIERLVSENYQVFALTRTENSLRNLPIQEVV</sequence>
<dbReference type="SUPFAM" id="SSF51735">
    <property type="entry name" value="NAD(P)-binding Rossmann-fold domains"/>
    <property type="match status" value="1"/>
</dbReference>
<proteinExistence type="predicted"/>
<name>A0A1I2EHA8_9BACT</name>
<gene>
    <name evidence="2" type="ORF">SAMN05444380_12269</name>
</gene>
<dbReference type="AlphaFoldDB" id="A0A1I2EHA8"/>
<dbReference type="InterPro" id="IPR036291">
    <property type="entry name" value="NAD(P)-bd_dom_sf"/>
</dbReference>
<feature type="domain" description="NAD-dependent epimerase/dehydratase" evidence="1">
    <location>
        <begin position="5"/>
        <end position="38"/>
    </location>
</feature>
<dbReference type="OrthoDB" id="1490291at2"/>
<dbReference type="Proteomes" id="UP000181976">
    <property type="component" value="Unassembled WGS sequence"/>
</dbReference>
<dbReference type="EMBL" id="FONA01000022">
    <property type="protein sequence ID" value="SFE91831.1"/>
    <property type="molecule type" value="Genomic_DNA"/>
</dbReference>